<evidence type="ECO:0000313" key="2">
    <source>
        <dbReference type="Proteomes" id="UP000714420"/>
    </source>
</evidence>
<accession>A0ABX2AMP0</accession>
<organism evidence="1 2">
    <name type="scientific">Xylanibacter muris</name>
    <dbReference type="NCBI Taxonomy" id="2736290"/>
    <lineage>
        <taxon>Bacteria</taxon>
        <taxon>Pseudomonadati</taxon>
        <taxon>Bacteroidota</taxon>
        <taxon>Bacteroidia</taxon>
        <taxon>Bacteroidales</taxon>
        <taxon>Prevotellaceae</taxon>
        <taxon>Xylanibacter</taxon>
    </lineage>
</organism>
<keyword evidence="2" id="KW-1185">Reference proteome</keyword>
<protein>
    <submittedName>
        <fullName evidence="1">Uncharacterized protein</fullName>
    </submittedName>
</protein>
<gene>
    <name evidence="1" type="ORF">HPS56_06600</name>
</gene>
<comment type="caution">
    <text evidence="1">The sequence shown here is derived from an EMBL/GenBank/DDBJ whole genome shotgun (WGS) entry which is preliminary data.</text>
</comment>
<dbReference type="EMBL" id="JABKKF010000005">
    <property type="protein sequence ID" value="NPD92025.1"/>
    <property type="molecule type" value="Genomic_DNA"/>
</dbReference>
<dbReference type="RefSeq" id="WP_172275381.1">
    <property type="nucleotide sequence ID" value="NZ_CASGMU010000004.1"/>
</dbReference>
<reference evidence="1 2" key="1">
    <citation type="submission" date="2020-05" db="EMBL/GenBank/DDBJ databases">
        <title>Distinct polysaccharide utilization as determinants for interspecies competition between intestinal Prevotella spp.</title>
        <authorList>
            <person name="Galvez E.J.C."/>
            <person name="Iljazovic A."/>
            <person name="Strowig T."/>
        </authorList>
    </citation>
    <scope>NUCLEOTIDE SEQUENCE [LARGE SCALE GENOMIC DNA]</scope>
    <source>
        <strain evidence="1 2">PMUR</strain>
    </source>
</reference>
<proteinExistence type="predicted"/>
<name>A0ABX2AMP0_9BACT</name>
<dbReference type="Proteomes" id="UP000714420">
    <property type="component" value="Unassembled WGS sequence"/>
</dbReference>
<evidence type="ECO:0000313" key="1">
    <source>
        <dbReference type="EMBL" id="NPD92025.1"/>
    </source>
</evidence>
<sequence>MAQFECDECGVFLDDNDLVNCPNCNAPIGTFQLIQKKDGRILEERTATLPKGGAEVLTKNIMLSNDDVEAVFTHKESKPKYDKQHTYLDKIREFCSVISVLVFLLMPSSLFAQDSYNIPKKEHFTQEQINSLRKRFKQAGLYTVKSNGNYYWYYLSENLSESANIISQKLKISVDTLYMLAESGFNDKQIENDKDKVIGGDNEWYEFEKKANDHFFTHPTMTWLELMEKTRQDQKGNYEIKSLSSYLLFYFAYDPNIVVKYNTKEELFLGSITFSDNLKTYNGDFDLKGFGFNGGAISGIANYQYKDAPDGSRIFEGSFSFQNHGHDYAKGYFKNDKQVGRWTWDSYNHNNDDVSHSEINFNENGIPIAFDIYIGPRNKPKRSYLSGTFENGKLVSLSYKDNRIVKCDGKYNAEGKPIGDWHIEDGSHFIVMSFDDFGKLIKSGYRDDRTGDWINATSQYPYELYSYVIDRIKNGNFLRSTSF</sequence>